<sequence length="568" mass="63400">MHRAFAIPELVFRIVDMFVEVENTDETDGDGPYVVDRPALAACARTCQAFYLPAITALWKDRDLDIETVLLHCMPADLWEVQRETSSSFYKRNVTDYLVLRRSIRHEDLDRLFVVAPLVNKLIFGRAANVFHRSVAKELTQESYLHLASVLPVGIFSRLRHLVWEGQSADLDYLPVFLSPSLKSLHLQYIKTSGPRLDIISRLPERCPNITQFDFMILPFDDFGFNNNAKDVVKSRLARLTRAWNLRGLATNITAYNSLSTLGQLPDLRSLWLTFENDPVAIPVFFQPGSFRFMRDIFLDRINMRTIIALLQSSTFHSLRSLILRGPVDATSGDWSVLLRAVRSAVISPMSVESLSIDEGYCIAGATPHESTEAITDTDLVPLFDFHNLALLFLELPGGFDLQDATIDRMAKSLPRLEGLGLKSQHPPRSQRRLSLSVLAPLALHCPRLKFARLDLDARGKSFLGSPPPTYQACSLESLDVGYSPITSSHAVAMYLAAWFPQLAAVGYDRDSDSSSLWEGVQKRLAAAQMAREVARLEGEGESRAAAMARLGLGDGENTVESSEEEAG</sequence>
<accession>D8QF23</accession>
<dbReference type="SUPFAM" id="SSF52047">
    <property type="entry name" value="RNI-like"/>
    <property type="match status" value="1"/>
</dbReference>
<dbReference type="KEGG" id="scm:SCHCO_02751949"/>
<organism evidence="3">
    <name type="scientific">Schizophyllum commune (strain H4-8 / FGSC 9210)</name>
    <name type="common">Split gill fungus</name>
    <dbReference type="NCBI Taxonomy" id="578458"/>
    <lineage>
        <taxon>Eukaryota</taxon>
        <taxon>Fungi</taxon>
        <taxon>Dikarya</taxon>
        <taxon>Basidiomycota</taxon>
        <taxon>Agaricomycotina</taxon>
        <taxon>Agaricomycetes</taxon>
        <taxon>Agaricomycetidae</taxon>
        <taxon>Agaricales</taxon>
        <taxon>Schizophyllaceae</taxon>
        <taxon>Schizophyllum</taxon>
    </lineage>
</organism>
<proteinExistence type="predicted"/>
<dbReference type="InParanoid" id="D8QF23"/>
<name>D8QF23_SCHCM</name>
<reference evidence="2 3" key="1">
    <citation type="journal article" date="2010" name="Nat. Biotechnol.">
        <title>Genome sequence of the model mushroom Schizophyllum commune.</title>
        <authorList>
            <person name="Ohm R.A."/>
            <person name="de Jong J.F."/>
            <person name="Lugones L.G."/>
            <person name="Aerts A."/>
            <person name="Kothe E."/>
            <person name="Stajich J.E."/>
            <person name="de Vries R.P."/>
            <person name="Record E."/>
            <person name="Levasseur A."/>
            <person name="Baker S.E."/>
            <person name="Bartholomew K.A."/>
            <person name="Coutinho P.M."/>
            <person name="Erdmann S."/>
            <person name="Fowler T.J."/>
            <person name="Gathman A.C."/>
            <person name="Lombard V."/>
            <person name="Henrissat B."/>
            <person name="Knabe N."/>
            <person name="Kuees U."/>
            <person name="Lilly W.W."/>
            <person name="Lindquist E."/>
            <person name="Lucas S."/>
            <person name="Magnuson J.K."/>
            <person name="Piumi F."/>
            <person name="Raudaskoski M."/>
            <person name="Salamov A."/>
            <person name="Schmutz J."/>
            <person name="Schwarze F.W.M.R."/>
            <person name="vanKuyk P.A."/>
            <person name="Horton J.S."/>
            <person name="Grigoriev I.V."/>
            <person name="Woesten H.A.B."/>
        </authorList>
    </citation>
    <scope>NUCLEOTIDE SEQUENCE [LARGE SCALE GENOMIC DNA]</scope>
    <source>
        <strain evidence="3">H4-8 / FGSC 9210</strain>
    </source>
</reference>
<dbReference type="RefSeq" id="XP_003027957.1">
    <property type="nucleotide sequence ID" value="XM_003027911.1"/>
</dbReference>
<protein>
    <recommendedName>
        <fullName evidence="4">F-box domain-containing protein</fullName>
    </recommendedName>
</protein>
<dbReference type="OMA" id="STHHAHI"/>
<evidence type="ECO:0008006" key="4">
    <source>
        <dbReference type="Google" id="ProtNLM"/>
    </source>
</evidence>
<evidence type="ECO:0000256" key="1">
    <source>
        <dbReference type="SAM" id="MobiDB-lite"/>
    </source>
</evidence>
<dbReference type="GeneID" id="9591729"/>
<keyword evidence="3" id="KW-1185">Reference proteome</keyword>
<evidence type="ECO:0000313" key="2">
    <source>
        <dbReference type="EMBL" id="EFI93054.1"/>
    </source>
</evidence>
<feature type="region of interest" description="Disordered" evidence="1">
    <location>
        <begin position="549"/>
        <end position="568"/>
    </location>
</feature>
<evidence type="ECO:0000313" key="3">
    <source>
        <dbReference type="Proteomes" id="UP000007431"/>
    </source>
</evidence>
<dbReference type="VEuPathDB" id="FungiDB:SCHCODRAFT_02751949"/>
<dbReference type="OrthoDB" id="3543113at2759"/>
<dbReference type="AlphaFoldDB" id="D8QF23"/>
<gene>
    <name evidence="2" type="ORF">SCHCODRAFT_112461</name>
</gene>
<dbReference type="HOGENOM" id="CLU_021164_0_0_1"/>
<dbReference type="EMBL" id="GL377311">
    <property type="protein sequence ID" value="EFI93054.1"/>
    <property type="molecule type" value="Genomic_DNA"/>
</dbReference>
<dbReference type="Proteomes" id="UP000007431">
    <property type="component" value="Unassembled WGS sequence"/>
</dbReference>
<feature type="non-terminal residue" evidence="2">
    <location>
        <position position="568"/>
    </location>
</feature>
<dbReference type="Gene3D" id="3.80.10.10">
    <property type="entry name" value="Ribonuclease Inhibitor"/>
    <property type="match status" value="1"/>
</dbReference>
<dbReference type="InterPro" id="IPR032675">
    <property type="entry name" value="LRR_dom_sf"/>
</dbReference>